<name>A0A1S4AYA3_TOBAC</name>
<accession>A0A1S4AYA3</accession>
<dbReference type="PANTHER" id="PTHR11566">
    <property type="entry name" value="DYNAMIN"/>
    <property type="match status" value="1"/>
</dbReference>
<dbReference type="RefSeq" id="XP_016481656.1">
    <property type="nucleotide sequence ID" value="XM_016626170.1"/>
</dbReference>
<dbReference type="GO" id="GO:0003924">
    <property type="term" value="F:GTPase activity"/>
    <property type="evidence" value="ECO:0007669"/>
    <property type="project" value="InterPro"/>
</dbReference>
<evidence type="ECO:0000259" key="2">
    <source>
        <dbReference type="PROSITE" id="PS51388"/>
    </source>
</evidence>
<evidence type="ECO:0000256" key="1">
    <source>
        <dbReference type="ARBA" id="ARBA00023175"/>
    </source>
</evidence>
<protein>
    <submittedName>
        <fullName evidence="3">Dynamin-related protein 3A isoform X2</fullName>
    </submittedName>
</protein>
<keyword evidence="1" id="KW-0505">Motor protein</keyword>
<proteinExistence type="predicted"/>
<dbReference type="InterPro" id="IPR022812">
    <property type="entry name" value="Dynamin"/>
</dbReference>
<dbReference type="OrthoDB" id="5061070at2759"/>
<evidence type="ECO:0000313" key="3">
    <source>
        <dbReference type="RefSeq" id="XP_016481656.1"/>
    </source>
</evidence>
<gene>
    <name evidence="3" type="primary">LOC107802644</name>
</gene>
<dbReference type="PROSITE" id="PS51388">
    <property type="entry name" value="GED"/>
    <property type="match status" value="1"/>
</dbReference>
<reference evidence="3" key="1">
    <citation type="submission" date="2025-08" db="UniProtKB">
        <authorList>
            <consortium name="RefSeq"/>
        </authorList>
    </citation>
    <scope>IDENTIFICATION</scope>
</reference>
<feature type="domain" description="GED" evidence="2">
    <location>
        <begin position="139"/>
        <end position="230"/>
    </location>
</feature>
<dbReference type="GO" id="GO:0005525">
    <property type="term" value="F:GTP binding"/>
    <property type="evidence" value="ECO:0007669"/>
    <property type="project" value="InterPro"/>
</dbReference>
<dbReference type="SMART" id="SM00302">
    <property type="entry name" value="GED"/>
    <property type="match status" value="1"/>
</dbReference>
<dbReference type="InterPro" id="IPR020850">
    <property type="entry name" value="GED_dom"/>
</dbReference>
<dbReference type="AlphaFoldDB" id="A0A1S4AYA3"/>
<dbReference type="InterPro" id="IPR003130">
    <property type="entry name" value="GED"/>
</dbReference>
<dbReference type="PANTHER" id="PTHR11566:SF84">
    <property type="entry name" value="DYNAMIN-RELATED PROTEIN 3A-LIKE"/>
    <property type="match status" value="1"/>
</dbReference>
<organism evidence="3">
    <name type="scientific">Nicotiana tabacum</name>
    <name type="common">Common tobacco</name>
    <dbReference type="NCBI Taxonomy" id="4097"/>
    <lineage>
        <taxon>Eukaryota</taxon>
        <taxon>Viridiplantae</taxon>
        <taxon>Streptophyta</taxon>
        <taxon>Embryophyta</taxon>
        <taxon>Tracheophyta</taxon>
        <taxon>Spermatophyta</taxon>
        <taxon>Magnoliopsida</taxon>
        <taxon>eudicotyledons</taxon>
        <taxon>Gunneridae</taxon>
        <taxon>Pentapetalae</taxon>
        <taxon>asterids</taxon>
        <taxon>lamiids</taxon>
        <taxon>Solanales</taxon>
        <taxon>Solanaceae</taxon>
        <taxon>Nicotianoideae</taxon>
        <taxon>Nicotianeae</taxon>
        <taxon>Nicotiana</taxon>
    </lineage>
</organism>
<dbReference type="Gene3D" id="1.20.120.1240">
    <property type="entry name" value="Dynamin, middle domain"/>
    <property type="match status" value="1"/>
</dbReference>
<dbReference type="OMA" id="HSANKEY"/>
<dbReference type="Pfam" id="PF02212">
    <property type="entry name" value="GED"/>
    <property type="match status" value="1"/>
</dbReference>
<sequence>MDYINSSHPNFIGGTKAVDMAQMELRAMQEGDDADKDPAANKGHKLATVAKFLNGALPSQVGRTQSDNGRVASVGTSTTRTWGVSSLFGSRGSSVGNSSKRHAAEVVHDIDQAPPAIQLKNPPSILRPGETETEYQVEIVVTKILITSYYDIVRRNIQDLVPKAIMHYLVNHAKRHLLGTFIEKLYRENLFEDLLQEQDEVVTKRRRTVEMCHALQQAVEPLLVHSRTSVPSESPHFC</sequence>